<feature type="region of interest" description="Disordered" evidence="1">
    <location>
        <begin position="693"/>
        <end position="715"/>
    </location>
</feature>
<dbReference type="AlphaFoldDB" id="A0A9N9FMP4"/>
<feature type="compositionally biased region" description="Low complexity" evidence="1">
    <location>
        <begin position="293"/>
        <end position="302"/>
    </location>
</feature>
<dbReference type="EMBL" id="CAJVPL010001016">
    <property type="protein sequence ID" value="CAG8547075.1"/>
    <property type="molecule type" value="Genomic_DNA"/>
</dbReference>
<reference evidence="2" key="1">
    <citation type="submission" date="2021-06" db="EMBL/GenBank/DDBJ databases">
        <authorList>
            <person name="Kallberg Y."/>
            <person name="Tangrot J."/>
            <person name="Rosling A."/>
        </authorList>
    </citation>
    <scope>NUCLEOTIDE SEQUENCE</scope>
    <source>
        <strain evidence="2">MT106</strain>
    </source>
</reference>
<feature type="compositionally biased region" description="Polar residues" evidence="1">
    <location>
        <begin position="341"/>
        <end position="364"/>
    </location>
</feature>
<dbReference type="OrthoDB" id="10443470at2759"/>
<sequence>MTNQSRHHQNTSSRASPYIFTVSKNSGEQKEVQVSSVEQNKKSKPSTKRPRVQNNNNTNSEGLLFTNLTPSDYRKPNTNNTNIVKKKTKSKAAASNVSQSSQQKIAPKPRVPILKIISRNSTTDNPPPPPNISTDSKAPTLVPVSLKIITTQTQQNNDEFSQNLTSSSRVSVQENQPIQETQEINPQPSQAYSNATELVLSTNQPNQNTSNSQDQNNIPQSFDNTLESVILTESPSINDFNSQQTYASRKLQISDIIDMPENFSSILNLNESKTKVDVHGTGSPRVVIEAPPNENNSESSSNIAHGMTPTTIEDDGNHMEIILPTVMIENSSNKPNDDNDATSTTGNLKSNQGDNTPLRISTPENDMNLSTLIQVNNNNNHHVHLHRSPRDSIFGDSSSELSTVQTFSDSSQNNSPINFRSPFSQIHDDSSLSLNLDDVSSLSPNFDDESSSSSSQFYEDPFVSSPFPNTLVSELNNNPSALLMEDNGFTSSPKSAEAHDNRFKSPQSLQDDALLQPENELTSTFATSLTLSLPNSPKDNLSSSPSHDDNCTCEKCTTESDDIENMDFLEKPIPECLMDDAELEQVREPRVDLPPNANELSDAEAMPYIVALCKRYWLYRTLAMLIRLGHVKLNDEELNRIREVKADLEGPQISESLQEVFRKEIHERMIVERARLERAKLWTEEDILEVDGPDDNYELEVGPGSDSEMDDEYEDAVSSTYFEGQETMLSRQGMILKENVMSPSSDNKSSNSF</sequence>
<feature type="region of interest" description="Disordered" evidence="1">
    <location>
        <begin position="485"/>
        <end position="506"/>
    </location>
</feature>
<feature type="region of interest" description="Disordered" evidence="1">
    <location>
        <begin position="152"/>
        <end position="191"/>
    </location>
</feature>
<feature type="region of interest" description="Disordered" evidence="1">
    <location>
        <begin position="276"/>
        <end position="304"/>
    </location>
</feature>
<gene>
    <name evidence="2" type="ORF">AGERDE_LOCUS6472</name>
</gene>
<feature type="compositionally biased region" description="Polar residues" evidence="1">
    <location>
        <begin position="52"/>
        <end position="70"/>
    </location>
</feature>
<feature type="compositionally biased region" description="Polar residues" evidence="1">
    <location>
        <begin position="22"/>
        <end position="38"/>
    </location>
</feature>
<dbReference type="Proteomes" id="UP000789831">
    <property type="component" value="Unassembled WGS sequence"/>
</dbReference>
<comment type="caution">
    <text evidence="2">The sequence shown here is derived from an EMBL/GenBank/DDBJ whole genome shotgun (WGS) entry which is preliminary data.</text>
</comment>
<organism evidence="2 3">
    <name type="scientific">Ambispora gerdemannii</name>
    <dbReference type="NCBI Taxonomy" id="144530"/>
    <lineage>
        <taxon>Eukaryota</taxon>
        <taxon>Fungi</taxon>
        <taxon>Fungi incertae sedis</taxon>
        <taxon>Mucoromycota</taxon>
        <taxon>Glomeromycotina</taxon>
        <taxon>Glomeromycetes</taxon>
        <taxon>Archaeosporales</taxon>
        <taxon>Ambisporaceae</taxon>
        <taxon>Ambispora</taxon>
    </lineage>
</organism>
<feature type="compositionally biased region" description="Polar residues" evidence="1">
    <location>
        <begin position="534"/>
        <end position="545"/>
    </location>
</feature>
<evidence type="ECO:0000256" key="1">
    <source>
        <dbReference type="SAM" id="MobiDB-lite"/>
    </source>
</evidence>
<protein>
    <submittedName>
        <fullName evidence="2">8203_t:CDS:1</fullName>
    </submittedName>
</protein>
<name>A0A9N9FMP4_9GLOM</name>
<keyword evidence="3" id="KW-1185">Reference proteome</keyword>
<feature type="region of interest" description="Disordered" evidence="1">
    <location>
        <begin position="532"/>
        <end position="552"/>
    </location>
</feature>
<evidence type="ECO:0000313" key="2">
    <source>
        <dbReference type="EMBL" id="CAG8547075.1"/>
    </source>
</evidence>
<proteinExistence type="predicted"/>
<feature type="compositionally biased region" description="Basic residues" evidence="1">
    <location>
        <begin position="42"/>
        <end position="51"/>
    </location>
</feature>
<accession>A0A9N9FMP4</accession>
<evidence type="ECO:0000313" key="3">
    <source>
        <dbReference type="Proteomes" id="UP000789831"/>
    </source>
</evidence>
<feature type="region of interest" description="Disordered" evidence="1">
    <location>
        <begin position="328"/>
        <end position="364"/>
    </location>
</feature>
<feature type="region of interest" description="Disordered" evidence="1">
    <location>
        <begin position="1"/>
        <end position="139"/>
    </location>
</feature>
<feature type="compositionally biased region" description="Low complexity" evidence="1">
    <location>
        <begin position="91"/>
        <end position="104"/>
    </location>
</feature>